<keyword evidence="1" id="KW-0812">Transmembrane</keyword>
<gene>
    <name evidence="3" type="ORF">Ga0061067_12613</name>
</gene>
<proteinExistence type="predicted"/>
<name>A0A0K6ID37_9HYPH</name>
<keyword evidence="1" id="KW-0472">Membrane</keyword>
<dbReference type="PIRSF" id="PIRSF010244">
    <property type="entry name" value="UCP010244_imp"/>
    <property type="match status" value="1"/>
</dbReference>
<dbReference type="AlphaFoldDB" id="A0A0K6ID37"/>
<keyword evidence="1" id="KW-1133">Transmembrane helix</keyword>
<sequence length="210" mass="22844">MSRAITGSLRLPRLLSRASGHVRAALPRFSLWLLAMLLIAGIIHIFVVLTVPGHVRAKAFAELRHLGPDRIFHVLPPITGGEELAPMLDPAMRHAVCWFRLEDGPLTLAANVDSPFWSMALFNGRGEVVYSLNNRTSGSGALAMLVLTSSQLSILRENPPENLDEMIVIETDQNEGFALLRAFVPDAAADPVLADELSAARCADIFTPDT</sequence>
<dbReference type="InterPro" id="IPR010679">
    <property type="entry name" value="DUF1254"/>
</dbReference>
<accession>A0A0K6ID37</accession>
<feature type="domain" description="DUF1254" evidence="2">
    <location>
        <begin position="95"/>
        <end position="190"/>
    </location>
</feature>
<dbReference type="OrthoDB" id="1346484at2"/>
<dbReference type="Proteomes" id="UP000183900">
    <property type="component" value="Unassembled WGS sequence"/>
</dbReference>
<evidence type="ECO:0000256" key="1">
    <source>
        <dbReference type="SAM" id="Phobius"/>
    </source>
</evidence>
<protein>
    <submittedName>
        <fullName evidence="3">Uncharacterized membrane protein</fullName>
    </submittedName>
</protein>
<dbReference type="EMBL" id="CYHE01000026">
    <property type="protein sequence ID" value="CUB01035.1"/>
    <property type="molecule type" value="Genomic_DNA"/>
</dbReference>
<reference evidence="4" key="1">
    <citation type="submission" date="2015-08" db="EMBL/GenBank/DDBJ databases">
        <authorList>
            <person name="Varghese N."/>
        </authorList>
    </citation>
    <scope>NUCLEOTIDE SEQUENCE [LARGE SCALE GENOMIC DNA]</scope>
    <source>
        <strain evidence="4">DSM 23407</strain>
    </source>
</reference>
<feature type="transmembrane region" description="Helical" evidence="1">
    <location>
        <begin position="30"/>
        <end position="51"/>
    </location>
</feature>
<organism evidence="3 4">
    <name type="scientific">Pannonibacter indicus</name>
    <dbReference type="NCBI Taxonomy" id="466044"/>
    <lineage>
        <taxon>Bacteria</taxon>
        <taxon>Pseudomonadati</taxon>
        <taxon>Pseudomonadota</taxon>
        <taxon>Alphaproteobacteria</taxon>
        <taxon>Hyphomicrobiales</taxon>
        <taxon>Stappiaceae</taxon>
        <taxon>Pannonibacter</taxon>
    </lineage>
</organism>
<keyword evidence="4" id="KW-1185">Reference proteome</keyword>
<dbReference type="InterPro" id="IPR014456">
    <property type="entry name" value="UCP010244_IM"/>
</dbReference>
<evidence type="ECO:0000313" key="4">
    <source>
        <dbReference type="Proteomes" id="UP000183900"/>
    </source>
</evidence>
<evidence type="ECO:0000313" key="3">
    <source>
        <dbReference type="EMBL" id="CUB01035.1"/>
    </source>
</evidence>
<evidence type="ECO:0000259" key="2">
    <source>
        <dbReference type="Pfam" id="PF06863"/>
    </source>
</evidence>
<dbReference type="Pfam" id="PF06863">
    <property type="entry name" value="DUF1254"/>
    <property type="match status" value="1"/>
</dbReference>